<feature type="region of interest" description="Disordered" evidence="1">
    <location>
        <begin position="533"/>
        <end position="553"/>
    </location>
</feature>
<dbReference type="SUPFAM" id="SSF56399">
    <property type="entry name" value="ADP-ribosylation"/>
    <property type="match status" value="2"/>
</dbReference>
<sequence>MLIHISLPESAGESDFPSLEKWEVGLGSPCRRVDKFVEFSSHQQLLDLFRRTYWRSHLGAVRESDFATLERKVTSGLGRLGVIGMVKNANALEIGRLFVQTSILNHSYIQQPNGHYYQLDVQLLDYVRECAAAAGKKKKAISQRIAISIPPNPMVGLNSAPYNTLIDPEASNLCENCYTRPKSQETDGEGTVITLPYCGVRCSLTSQRSILPLSNIPVPAAAPMSRNLSNLLMERVNTPIWRSILLMMQDRWKSDELGTPQLKDMYRIDLPGQVYRRFDLALQMNDGCPVTATYYSGIATCSIANYKDPAPCGSESCQVCDVLCSSFSNVPHGASSRDGAYGPGLYTYQNPALAHHVAISGDNQQSQDKNYALIQCRVVTQENYGLGSKSFIGSTDASGVTFCAQSTAIIPTHLLIYTLDALPDTQQLAGSVKTIVASIGPAASAATPTSGGVSQPKSSTNTGEIKLKTTKGKGKAHAKVPFHQQIGQGGTGSAANQTAPMPVPPPPPLIPATRPGKFSSYVAQEKAKVAAKKQAVRPSALNAPHSGGSNAPVSVQSSAPAGIVTCELHVIVFEAFTKTSRGNCYGARHKPAANPDDVIGRLPPLQDYFDKGATGYPNQTNSGGNKKATRQSSSPVTGHAGDPSECDYDQDLRTSAVVARKFMGHLSSRMDEDDDFDYLNPDELLGRRQEQDKYDEDEDADLPEHPPGHDKRRALQSALENSQNLLRSPLGRDKRAGCLAKLEPRRGFAATNSLGILKGNSMLAPKVGTSLSKPEGEQVGAFVQLMSGLMKGDDSVRSAVGMSAKVEGSTKIQATVTNSEQASILRQSYIQQSNCFLPVCENCGVRPKHNGHKYCGKMCAASAGRKKKATPQNLPVSGPPNPVVASNSVPYNPLIESDTSDLCDVGICSVRDGASSLKTYDLGSVVPASNIPAPAAAPISRNFSNLLMEHVSTPIGRSIAPNYALTGGWKSFLSVVLLMMQNRWKSDRLRTPQLKGIYRIGLSEQVFRRFDLALQMNDGCPVTATYYGGIASCSIVNDKDPALCGSESCQVCDVLSSSFGNMPYGASSRDGAYGSGLYTYKNPALAHHVAISDVQQPQDTNYALIQCRVVTQENYGLSLKSFAGFIDNSGVVFCAQSAAVIPTHLLIYSLGAPPKTPTPLPPCPPLVAAFKPRSAVLNSVLAGFAVRPSPPDAPSPGDSNAPQAVRALKAAPEGDTFGNAEGYAGQMYRDNRVWFSGWIHAARLVMLTYGLPIYRTNSAYPGPGSVYIQTAAGFVPIRGPAPPGIKASTPVPNLAAASRRDVMVSKPGETLPASHWSLPQDDFNTEGKSYPGRSGRPFSMGFECHRAIILPFDEYVLLSSFVRYPMGNNVWRITQATLLALILAKICDPMVNYTYPPRPECY</sequence>
<reference evidence="3" key="2">
    <citation type="submission" date="2015-01" db="EMBL/GenBank/DDBJ databases">
        <title>Evolutionary Origins and Diversification of the Mycorrhizal Mutualists.</title>
        <authorList>
            <consortium name="DOE Joint Genome Institute"/>
            <consortium name="Mycorrhizal Genomics Consortium"/>
            <person name="Kohler A."/>
            <person name="Kuo A."/>
            <person name="Nagy L.G."/>
            <person name="Floudas D."/>
            <person name="Copeland A."/>
            <person name="Barry K.W."/>
            <person name="Cichocki N."/>
            <person name="Veneault-Fourrey C."/>
            <person name="LaButti K."/>
            <person name="Lindquist E.A."/>
            <person name="Lipzen A."/>
            <person name="Lundell T."/>
            <person name="Morin E."/>
            <person name="Murat C."/>
            <person name="Riley R."/>
            <person name="Ohm R."/>
            <person name="Sun H."/>
            <person name="Tunlid A."/>
            <person name="Henrissat B."/>
            <person name="Grigoriev I.V."/>
            <person name="Hibbett D.S."/>
            <person name="Martin F."/>
        </authorList>
    </citation>
    <scope>NUCLEOTIDE SEQUENCE [LARGE SCALE GENOMIC DNA]</scope>
    <source>
        <strain evidence="3">MUT 4182</strain>
    </source>
</reference>
<dbReference type="Proteomes" id="UP000054248">
    <property type="component" value="Unassembled WGS sequence"/>
</dbReference>
<gene>
    <name evidence="2" type="ORF">M407DRAFT_5090</name>
</gene>
<feature type="compositionally biased region" description="Basic residues" evidence="1">
    <location>
        <begin position="468"/>
        <end position="480"/>
    </location>
</feature>
<keyword evidence="3" id="KW-1185">Reference proteome</keyword>
<name>A0A0C3MCK3_9AGAM</name>
<accession>A0A0C3MCK3</accession>
<dbReference type="HOGENOM" id="CLU_254238_0_0_1"/>
<feature type="region of interest" description="Disordered" evidence="1">
    <location>
        <begin position="691"/>
        <end position="711"/>
    </location>
</feature>
<feature type="compositionally biased region" description="Polar residues" evidence="1">
    <location>
        <begin position="616"/>
        <end position="636"/>
    </location>
</feature>
<proteinExistence type="predicted"/>
<dbReference type="OrthoDB" id="2419903at2759"/>
<feature type="region of interest" description="Disordered" evidence="1">
    <location>
        <begin position="583"/>
        <end position="648"/>
    </location>
</feature>
<protein>
    <submittedName>
        <fullName evidence="2">Uncharacterized protein</fullName>
    </submittedName>
</protein>
<evidence type="ECO:0000256" key="1">
    <source>
        <dbReference type="SAM" id="MobiDB-lite"/>
    </source>
</evidence>
<feature type="compositionally biased region" description="Polar residues" evidence="1">
    <location>
        <begin position="446"/>
        <end position="463"/>
    </location>
</feature>
<dbReference type="EMBL" id="KN822963">
    <property type="protein sequence ID" value="KIO31487.1"/>
    <property type="molecule type" value="Genomic_DNA"/>
</dbReference>
<evidence type="ECO:0000313" key="2">
    <source>
        <dbReference type="EMBL" id="KIO31487.1"/>
    </source>
</evidence>
<organism evidence="2 3">
    <name type="scientific">Tulasnella calospora MUT 4182</name>
    <dbReference type="NCBI Taxonomy" id="1051891"/>
    <lineage>
        <taxon>Eukaryota</taxon>
        <taxon>Fungi</taxon>
        <taxon>Dikarya</taxon>
        <taxon>Basidiomycota</taxon>
        <taxon>Agaricomycotina</taxon>
        <taxon>Agaricomycetes</taxon>
        <taxon>Cantharellales</taxon>
        <taxon>Tulasnellaceae</taxon>
        <taxon>Tulasnella</taxon>
    </lineage>
</organism>
<evidence type="ECO:0000313" key="3">
    <source>
        <dbReference type="Proteomes" id="UP000054248"/>
    </source>
</evidence>
<feature type="region of interest" description="Disordered" evidence="1">
    <location>
        <begin position="443"/>
        <end position="506"/>
    </location>
</feature>
<reference evidence="2 3" key="1">
    <citation type="submission" date="2014-04" db="EMBL/GenBank/DDBJ databases">
        <authorList>
            <consortium name="DOE Joint Genome Institute"/>
            <person name="Kuo A."/>
            <person name="Girlanda M."/>
            <person name="Perotto S."/>
            <person name="Kohler A."/>
            <person name="Nagy L.G."/>
            <person name="Floudas D."/>
            <person name="Copeland A."/>
            <person name="Barry K.W."/>
            <person name="Cichocki N."/>
            <person name="Veneault-Fourrey C."/>
            <person name="LaButti K."/>
            <person name="Lindquist E.A."/>
            <person name="Lipzen A."/>
            <person name="Lundell T."/>
            <person name="Morin E."/>
            <person name="Murat C."/>
            <person name="Sun H."/>
            <person name="Tunlid A."/>
            <person name="Henrissat B."/>
            <person name="Grigoriev I.V."/>
            <person name="Hibbett D.S."/>
            <person name="Martin F."/>
            <person name="Nordberg H.P."/>
            <person name="Cantor M.N."/>
            <person name="Hua S.X."/>
        </authorList>
    </citation>
    <scope>NUCLEOTIDE SEQUENCE [LARGE SCALE GENOMIC DNA]</scope>
    <source>
        <strain evidence="2 3">MUT 4182</strain>
    </source>
</reference>